<feature type="region of interest" description="Disordered" evidence="1">
    <location>
        <begin position="229"/>
        <end position="254"/>
    </location>
</feature>
<dbReference type="Proteomes" id="UP000812966">
    <property type="component" value="Unassembled WGS sequence"/>
</dbReference>
<gene>
    <name evidence="2" type="ORF">FFLO_02179</name>
</gene>
<dbReference type="GO" id="GO:0005737">
    <property type="term" value="C:cytoplasm"/>
    <property type="evidence" value="ECO:0007669"/>
    <property type="project" value="TreeGrafter"/>
</dbReference>
<protein>
    <recommendedName>
        <fullName evidence="4">Methyltransferase-domain-containing protein</fullName>
    </recommendedName>
</protein>
<feature type="region of interest" description="Disordered" evidence="1">
    <location>
        <begin position="179"/>
        <end position="200"/>
    </location>
</feature>
<dbReference type="EMBL" id="JABELV010000033">
    <property type="protein sequence ID" value="KAG7562399.1"/>
    <property type="molecule type" value="Genomic_DNA"/>
</dbReference>
<dbReference type="PANTHER" id="PTHR14614:SF130">
    <property type="entry name" value="PROTEIN-LYSINE N-METHYLTRANSFERASE EEF2KMT"/>
    <property type="match status" value="1"/>
</dbReference>
<dbReference type="AlphaFoldDB" id="A0A8K0NS10"/>
<feature type="compositionally biased region" description="Acidic residues" evidence="1">
    <location>
        <begin position="229"/>
        <end position="243"/>
    </location>
</feature>
<dbReference type="OrthoDB" id="194386at2759"/>
<proteinExistence type="predicted"/>
<dbReference type="GO" id="GO:0008757">
    <property type="term" value="F:S-adenosylmethionine-dependent methyltransferase activity"/>
    <property type="evidence" value="ECO:0007669"/>
    <property type="project" value="UniProtKB-ARBA"/>
</dbReference>
<keyword evidence="3" id="KW-1185">Reference proteome</keyword>
<dbReference type="Gene3D" id="3.40.50.150">
    <property type="entry name" value="Vaccinia Virus protein VP39"/>
    <property type="match status" value="2"/>
</dbReference>
<evidence type="ECO:0000313" key="2">
    <source>
        <dbReference type="EMBL" id="KAG7562399.1"/>
    </source>
</evidence>
<comment type="caution">
    <text evidence="2">The sequence shown here is derived from an EMBL/GenBank/DDBJ whole genome shotgun (WGS) entry which is preliminary data.</text>
</comment>
<evidence type="ECO:0000313" key="3">
    <source>
        <dbReference type="Proteomes" id="UP000812966"/>
    </source>
</evidence>
<evidence type="ECO:0008006" key="4">
    <source>
        <dbReference type="Google" id="ProtNLM"/>
    </source>
</evidence>
<accession>A0A8K0NS10</accession>
<name>A0A8K0NS10_9TREE</name>
<organism evidence="2 3">
    <name type="scientific">Filobasidium floriforme</name>
    <dbReference type="NCBI Taxonomy" id="5210"/>
    <lineage>
        <taxon>Eukaryota</taxon>
        <taxon>Fungi</taxon>
        <taxon>Dikarya</taxon>
        <taxon>Basidiomycota</taxon>
        <taxon>Agaricomycotina</taxon>
        <taxon>Tremellomycetes</taxon>
        <taxon>Filobasidiales</taxon>
        <taxon>Filobasidiaceae</taxon>
        <taxon>Filobasidium</taxon>
    </lineage>
</organism>
<reference evidence="2" key="1">
    <citation type="submission" date="2020-04" db="EMBL/GenBank/DDBJ databases">
        <title>Analysis of mating type loci in Filobasidium floriforme.</title>
        <authorList>
            <person name="Nowrousian M."/>
        </authorList>
    </citation>
    <scope>NUCLEOTIDE SEQUENCE</scope>
    <source>
        <strain evidence="2">CBS 6242</strain>
    </source>
</reference>
<dbReference type="PANTHER" id="PTHR14614">
    <property type="entry name" value="HEPATOCELLULAR CARCINOMA-ASSOCIATED ANTIGEN"/>
    <property type="match status" value="1"/>
</dbReference>
<dbReference type="InterPro" id="IPR029063">
    <property type="entry name" value="SAM-dependent_MTases_sf"/>
</dbReference>
<feature type="compositionally biased region" description="Basic and acidic residues" evidence="1">
    <location>
        <begin position="244"/>
        <end position="254"/>
    </location>
</feature>
<evidence type="ECO:0000256" key="1">
    <source>
        <dbReference type="SAM" id="MobiDB-lite"/>
    </source>
</evidence>
<dbReference type="InterPro" id="IPR019410">
    <property type="entry name" value="Methyltransf_16"/>
</dbReference>
<feature type="compositionally biased region" description="Low complexity" evidence="1">
    <location>
        <begin position="185"/>
        <end position="199"/>
    </location>
</feature>
<dbReference type="SUPFAM" id="SSF53335">
    <property type="entry name" value="S-adenosyl-L-methionine-dependent methyltransferases"/>
    <property type="match status" value="1"/>
</dbReference>
<sequence>MTHQSGLQNLRKQYLSLYPPHLIQLDLEPRLTLARNQGWIYDHLLSSDSLAAQYPPASDYQRKFWKLLVAALDVELRDDRAVEEELELDDRIAEHYTELIFQSTNPLDVPGPSYKTYIYNTSPYSAGSNFVPPSEEKAITLLEAQTTIEAGSTGLRTWTASLHLATLLSLDDSLLDPPFPPIGAPSGSSTPSSRPTGRTNLLELGAGTGFLSCFLAQTGRRTIWATDIGDEDGGDLNNEEESEERGRLEKGGGRIQEDRVDGLRRGPLKSLKSNLRINRQRFHSESRVIPRSLDWFDSVPPNDDSAQSAAEPYEAACAFSKSLPTDLVLLAADVIYDPDLVAPLVATLKMFLSQTDDEVGLTKKRFGLLAATVRNQETTDLFERECERTGLKVHVVRSPILPDSAATPMFWNASTWEGQDVKVVKIYV</sequence>